<dbReference type="InterPro" id="IPR002508">
    <property type="entry name" value="MurNAc-LAA_cat"/>
</dbReference>
<dbReference type="InterPro" id="IPR008969">
    <property type="entry name" value="CarboxyPept-like_regulatory"/>
</dbReference>
<keyword evidence="1" id="KW-0378">Hydrolase</keyword>
<dbReference type="Gene3D" id="2.60.40.1120">
    <property type="entry name" value="Carboxypeptidase-like, regulatory domain"/>
    <property type="match status" value="2"/>
</dbReference>
<sequence>MGIRNKIIVIDPGHGGCQEGAVGPKGLKEKDVNLRVALHLRELLKKERAEVILTREKDEKVSLDERVEISKDANANLFLSIHHNANAQLDRSINRTEIYYPWEGESPSLDFANILFHYFTRYFKLLTLPPLPAKYRVLRGNVEPSVLGESCYISNPAAEEKLGDEEYNRLEATVYFKGILEYFEREVPKVKKFEFSHNTILASFQDIDPSTIKLLVDDKEIPYAYDNEYNVLTAYFGGSNGIHIASVSARNKRGNITQPRTIEFSIDNPPEGIFIHFYPASFPKRGAMPVSLRVDVVDASGNPVCDNKLVKFETSGGSLSFDFRLTKGGEATNYLFLKGKKRTVNLVVSCEKVKKEREINVKTTEKSLLTGIVYHENKPVDEALIETKESTTVTDKEGRYYLFTESGRTTLTVPKRGFYETKRKCDIPDGTSINLDIELKHIYNGLLFGKKIIIDPADASSLTLDVVRHIRDFLYKSGADCLLTRGDVHEKVGEVERTRFVTSQNPDRLISVSHYNEYQKDGCRCYYYYTDRESKKFASIIQKYIVNYGGRPDLGVGECSSYMIIHPHCKRTLVVPGNLSDAKFRERLGSYPYRIKEAYLIFCGILEDMGLQPKMMGSLKGKIKDENNRPIGNVSVFVSNGQRLITEEDGKFHFLYLDPGDTKVLFSKDGKTTERDVTIKSGETHNMEAIL</sequence>
<gene>
    <name evidence="3" type="ORF">CH333_01230</name>
</gene>
<proteinExistence type="predicted"/>
<dbReference type="Pfam" id="PF01520">
    <property type="entry name" value="Amidase_3"/>
    <property type="match status" value="2"/>
</dbReference>
<feature type="domain" description="MurNAc-LAA" evidence="2">
    <location>
        <begin position="67"/>
        <end position="180"/>
    </location>
</feature>
<accession>A0A235BYT3</accession>
<dbReference type="GO" id="GO:0009253">
    <property type="term" value="P:peptidoglycan catabolic process"/>
    <property type="evidence" value="ECO:0007669"/>
    <property type="project" value="InterPro"/>
</dbReference>
<comment type="caution">
    <text evidence="3">The sequence shown here is derived from an EMBL/GenBank/DDBJ whole genome shotgun (WGS) entry which is preliminary data.</text>
</comment>
<dbReference type="AlphaFoldDB" id="A0A235BYT3"/>
<dbReference type="SUPFAM" id="SSF53187">
    <property type="entry name" value="Zn-dependent exopeptidases"/>
    <property type="match status" value="2"/>
</dbReference>
<dbReference type="InterPro" id="IPR050695">
    <property type="entry name" value="N-acetylmuramoyl_amidase_3"/>
</dbReference>
<dbReference type="EMBL" id="NOZQ01000024">
    <property type="protein sequence ID" value="OYD17319.1"/>
    <property type="molecule type" value="Genomic_DNA"/>
</dbReference>
<dbReference type="CDD" id="cd02696">
    <property type="entry name" value="MurNAc-LAA"/>
    <property type="match status" value="2"/>
</dbReference>
<dbReference type="Pfam" id="PF13620">
    <property type="entry name" value="CarboxypepD_reg"/>
    <property type="match status" value="1"/>
</dbReference>
<evidence type="ECO:0000313" key="4">
    <source>
        <dbReference type="Proteomes" id="UP000215215"/>
    </source>
</evidence>
<evidence type="ECO:0000256" key="1">
    <source>
        <dbReference type="ARBA" id="ARBA00022801"/>
    </source>
</evidence>
<dbReference type="SMART" id="SM00646">
    <property type="entry name" value="Ami_3"/>
    <property type="match status" value="1"/>
</dbReference>
<dbReference type="GO" id="GO:0008745">
    <property type="term" value="F:N-acetylmuramoyl-L-alanine amidase activity"/>
    <property type="evidence" value="ECO:0007669"/>
    <property type="project" value="InterPro"/>
</dbReference>
<name>A0A235BYT3_UNCW3</name>
<dbReference type="GO" id="GO:0030288">
    <property type="term" value="C:outer membrane-bounded periplasmic space"/>
    <property type="evidence" value="ECO:0007669"/>
    <property type="project" value="TreeGrafter"/>
</dbReference>
<dbReference type="Proteomes" id="UP000215215">
    <property type="component" value="Unassembled WGS sequence"/>
</dbReference>
<dbReference type="Gene3D" id="3.40.630.40">
    <property type="entry name" value="Zn-dependent exopeptidases"/>
    <property type="match status" value="2"/>
</dbReference>
<dbReference type="SUPFAM" id="SSF49464">
    <property type="entry name" value="Carboxypeptidase regulatory domain-like"/>
    <property type="match status" value="2"/>
</dbReference>
<dbReference type="PANTHER" id="PTHR30404">
    <property type="entry name" value="N-ACETYLMURAMOYL-L-ALANINE AMIDASE"/>
    <property type="match status" value="1"/>
</dbReference>
<reference evidence="3 4" key="1">
    <citation type="submission" date="2017-07" db="EMBL/GenBank/DDBJ databases">
        <title>Recovery of genomes from metagenomes via a dereplication, aggregation, and scoring strategy.</title>
        <authorList>
            <person name="Sieber C.M."/>
            <person name="Probst A.J."/>
            <person name="Sharrar A."/>
            <person name="Thomas B.C."/>
            <person name="Hess M."/>
            <person name="Tringe S.G."/>
            <person name="Banfield J.F."/>
        </authorList>
    </citation>
    <scope>NUCLEOTIDE SEQUENCE [LARGE SCALE GENOMIC DNA]</scope>
    <source>
        <strain evidence="3">JGI_Cruoil_03_44_89</strain>
    </source>
</reference>
<dbReference type="PANTHER" id="PTHR30404:SF0">
    <property type="entry name" value="N-ACETYLMURAMOYL-L-ALANINE AMIDASE AMIC"/>
    <property type="match status" value="1"/>
</dbReference>
<organism evidence="3 4">
    <name type="scientific">candidate division WOR-3 bacterium JGI_Cruoil_03_44_89</name>
    <dbReference type="NCBI Taxonomy" id="1973748"/>
    <lineage>
        <taxon>Bacteria</taxon>
        <taxon>Bacteria division WOR-3</taxon>
    </lineage>
</organism>
<evidence type="ECO:0000313" key="3">
    <source>
        <dbReference type="EMBL" id="OYD17319.1"/>
    </source>
</evidence>
<protein>
    <recommendedName>
        <fullName evidence="2">MurNAc-LAA domain-containing protein</fullName>
    </recommendedName>
</protein>
<evidence type="ECO:0000259" key="2">
    <source>
        <dbReference type="SMART" id="SM00646"/>
    </source>
</evidence>